<dbReference type="OrthoDB" id="9794403at2"/>
<dbReference type="NCBIfam" id="NF047646">
    <property type="entry name" value="REP_Tyr_transpos"/>
    <property type="match status" value="1"/>
</dbReference>
<dbReference type="Pfam" id="PF01797">
    <property type="entry name" value="Y1_Tnp"/>
    <property type="match status" value="1"/>
</dbReference>
<reference evidence="2 3" key="1">
    <citation type="submission" date="2017-01" db="EMBL/GenBank/DDBJ databases">
        <title>New insights into the genetic diversity of Chromobacterium isolated from tropical freshwater lake.</title>
        <authorList>
            <person name="Santos A.B."/>
            <person name="Nascimento A.M."/>
            <person name="Da Silva P.C."/>
        </authorList>
    </citation>
    <scope>NUCLEOTIDE SEQUENCE [LARGE SCALE GENOMIC DNA]</scope>
    <source>
        <strain evidence="2 3">56AF</strain>
    </source>
</reference>
<evidence type="ECO:0000259" key="1">
    <source>
        <dbReference type="SMART" id="SM01321"/>
    </source>
</evidence>
<dbReference type="SMART" id="SM01321">
    <property type="entry name" value="Y1_Tnp"/>
    <property type="match status" value="1"/>
</dbReference>
<feature type="domain" description="Transposase IS200-like" evidence="1">
    <location>
        <begin position="9"/>
        <end position="137"/>
    </location>
</feature>
<dbReference type="InterPro" id="IPR052715">
    <property type="entry name" value="RAYT_transposase"/>
</dbReference>
<dbReference type="InterPro" id="IPR002686">
    <property type="entry name" value="Transposase_17"/>
</dbReference>
<protein>
    <submittedName>
        <fullName evidence="2">Transposase</fullName>
    </submittedName>
</protein>
<dbReference type="PANTHER" id="PTHR36966:SF1">
    <property type="entry name" value="REP-ASSOCIATED TYROSINE TRANSPOSASE"/>
    <property type="match status" value="1"/>
</dbReference>
<evidence type="ECO:0000313" key="3">
    <source>
        <dbReference type="Proteomes" id="UP000239469"/>
    </source>
</evidence>
<sequence length="179" mass="21167">MPYYRRDHVAGACYFFTVVTERRQPILTDPLLRQALRTAVMAVRRERPFAIDGWVLLPDHLHAIWTLPPGDSDFSTRWSAIKSRVTRAVGRHYFREDWHSARRAEKRHGTVWQHRFWEHRIRDEADFSAHLDYLHFNPVKHGLAARVGDWPYSTFHRYVAQGRYPVDWAGDGVMAEMRG</sequence>
<accession>A0A2S9X4R1</accession>
<dbReference type="PANTHER" id="PTHR36966">
    <property type="entry name" value="REP-ASSOCIATED TYROSINE TRANSPOSASE"/>
    <property type="match status" value="1"/>
</dbReference>
<dbReference type="EMBL" id="MTBD01000025">
    <property type="protein sequence ID" value="PRP70721.1"/>
    <property type="molecule type" value="Genomic_DNA"/>
</dbReference>
<dbReference type="InterPro" id="IPR036515">
    <property type="entry name" value="Transposase_17_sf"/>
</dbReference>
<name>A0A2S9X4R1_9NEIS</name>
<proteinExistence type="predicted"/>
<dbReference type="Gene3D" id="3.30.70.1290">
    <property type="entry name" value="Transposase IS200-like"/>
    <property type="match status" value="1"/>
</dbReference>
<dbReference type="GO" id="GO:0006313">
    <property type="term" value="P:DNA transposition"/>
    <property type="evidence" value="ECO:0007669"/>
    <property type="project" value="InterPro"/>
</dbReference>
<comment type="caution">
    <text evidence="2">The sequence shown here is derived from an EMBL/GenBank/DDBJ whole genome shotgun (WGS) entry which is preliminary data.</text>
</comment>
<dbReference type="Proteomes" id="UP000239469">
    <property type="component" value="Unassembled WGS sequence"/>
</dbReference>
<dbReference type="SUPFAM" id="SSF143422">
    <property type="entry name" value="Transposase IS200-like"/>
    <property type="match status" value="1"/>
</dbReference>
<dbReference type="GO" id="GO:0043565">
    <property type="term" value="F:sequence-specific DNA binding"/>
    <property type="evidence" value="ECO:0007669"/>
    <property type="project" value="TreeGrafter"/>
</dbReference>
<gene>
    <name evidence="2" type="ORF">BUE93_10590</name>
</gene>
<dbReference type="AlphaFoldDB" id="A0A2S9X4R1"/>
<dbReference type="GO" id="GO:0004803">
    <property type="term" value="F:transposase activity"/>
    <property type="evidence" value="ECO:0007669"/>
    <property type="project" value="InterPro"/>
</dbReference>
<organism evidence="2 3">
    <name type="scientific">Chromobacterium amazonense</name>
    <dbReference type="NCBI Taxonomy" id="1382803"/>
    <lineage>
        <taxon>Bacteria</taxon>
        <taxon>Pseudomonadati</taxon>
        <taxon>Pseudomonadota</taxon>
        <taxon>Betaproteobacteria</taxon>
        <taxon>Neisseriales</taxon>
        <taxon>Chromobacteriaceae</taxon>
        <taxon>Chromobacterium</taxon>
    </lineage>
</organism>
<evidence type="ECO:0000313" key="2">
    <source>
        <dbReference type="EMBL" id="PRP70721.1"/>
    </source>
</evidence>
<dbReference type="RefSeq" id="WP_106076785.1">
    <property type="nucleotide sequence ID" value="NZ_MTBD01000025.1"/>
</dbReference>